<protein>
    <recommendedName>
        <fullName evidence="7">Lipopolysaccharide assembly protein A domain-containing protein</fullName>
    </recommendedName>
</protein>
<dbReference type="AlphaFoldDB" id="A0A1G5FS49"/>
<evidence type="ECO:0000256" key="4">
    <source>
        <dbReference type="ARBA" id="ARBA00023136"/>
    </source>
</evidence>
<feature type="transmembrane region" description="Helical" evidence="6">
    <location>
        <begin position="46"/>
        <end position="68"/>
    </location>
</feature>
<dbReference type="EMBL" id="FMVT01000004">
    <property type="protein sequence ID" value="SCY41418.1"/>
    <property type="molecule type" value="Genomic_DNA"/>
</dbReference>
<feature type="compositionally biased region" description="Low complexity" evidence="5">
    <location>
        <begin position="119"/>
        <end position="135"/>
    </location>
</feature>
<sequence length="141" mass="15311">MRFLRLFFVVVLALLLVAIALANRGLVTLALFPANIGRYLGGEYSVELPLFLVILVSIAFGMLAGLIWEWLREAHIRREASARRAEVARLESEVGHLRERHAAPTDDVLAILDEPSTKPAQPAAARPVAPSDAAAGLPAPR</sequence>
<evidence type="ECO:0000256" key="5">
    <source>
        <dbReference type="SAM" id="MobiDB-lite"/>
    </source>
</evidence>
<evidence type="ECO:0000256" key="3">
    <source>
        <dbReference type="ARBA" id="ARBA00022989"/>
    </source>
</evidence>
<dbReference type="RefSeq" id="WP_090741898.1">
    <property type="nucleotide sequence ID" value="NZ_FMVT01000004.1"/>
</dbReference>
<feature type="domain" description="Lipopolysaccharide assembly protein A" evidence="7">
    <location>
        <begin position="43"/>
        <end position="94"/>
    </location>
</feature>
<dbReference type="GO" id="GO:0005886">
    <property type="term" value="C:plasma membrane"/>
    <property type="evidence" value="ECO:0007669"/>
    <property type="project" value="InterPro"/>
</dbReference>
<feature type="region of interest" description="Disordered" evidence="5">
    <location>
        <begin position="118"/>
        <end position="141"/>
    </location>
</feature>
<dbReference type="STRING" id="336292.SAMN05660710_01515"/>
<evidence type="ECO:0000259" key="7">
    <source>
        <dbReference type="Pfam" id="PF06305"/>
    </source>
</evidence>
<dbReference type="Proteomes" id="UP000199502">
    <property type="component" value="Unassembled WGS sequence"/>
</dbReference>
<evidence type="ECO:0000256" key="6">
    <source>
        <dbReference type="SAM" id="Phobius"/>
    </source>
</evidence>
<evidence type="ECO:0000256" key="1">
    <source>
        <dbReference type="ARBA" id="ARBA00022475"/>
    </source>
</evidence>
<proteinExistence type="predicted"/>
<dbReference type="Pfam" id="PF06305">
    <property type="entry name" value="LapA_dom"/>
    <property type="match status" value="1"/>
</dbReference>
<keyword evidence="9" id="KW-1185">Reference proteome</keyword>
<keyword evidence="2 6" id="KW-0812">Transmembrane</keyword>
<evidence type="ECO:0000313" key="9">
    <source>
        <dbReference type="Proteomes" id="UP000199502"/>
    </source>
</evidence>
<gene>
    <name evidence="8" type="ORF">SAMN05660710_01515</name>
</gene>
<name>A0A1G5FS49_9RHOB</name>
<evidence type="ECO:0000256" key="2">
    <source>
        <dbReference type="ARBA" id="ARBA00022692"/>
    </source>
</evidence>
<dbReference type="OrthoDB" id="7689797at2"/>
<keyword evidence="1" id="KW-1003">Cell membrane</keyword>
<keyword evidence="4 6" id="KW-0472">Membrane</keyword>
<evidence type="ECO:0000313" key="8">
    <source>
        <dbReference type="EMBL" id="SCY41418.1"/>
    </source>
</evidence>
<accession>A0A1G5FS49</accession>
<reference evidence="8 9" key="1">
    <citation type="submission" date="2016-10" db="EMBL/GenBank/DDBJ databases">
        <authorList>
            <person name="de Groot N.N."/>
        </authorList>
    </citation>
    <scope>NUCLEOTIDE SEQUENCE [LARGE SCALE GENOMIC DNA]</scope>
    <source>
        <strain evidence="8 9">CGMCC 1.8925</strain>
    </source>
</reference>
<dbReference type="InterPro" id="IPR010445">
    <property type="entry name" value="LapA_dom"/>
</dbReference>
<organism evidence="8 9">
    <name type="scientific">Paracoccus tibetensis</name>
    <dbReference type="NCBI Taxonomy" id="336292"/>
    <lineage>
        <taxon>Bacteria</taxon>
        <taxon>Pseudomonadati</taxon>
        <taxon>Pseudomonadota</taxon>
        <taxon>Alphaproteobacteria</taxon>
        <taxon>Rhodobacterales</taxon>
        <taxon>Paracoccaceae</taxon>
        <taxon>Paracoccus</taxon>
    </lineage>
</organism>
<keyword evidence="3 6" id="KW-1133">Transmembrane helix</keyword>